<sequence length="150" mass="15838">MKFATLLSLTSGLLTSALAAPLEARVDAQEFDVSGFTAGCLPHGTQCSINFKAATNQQPFQTTCTFTGQPLGASSLPDVGFTACEDASISFSFRRVTVGDATAYYELALVNAEQNLAVSKFFPATEFPLINAGASVYQSFTGQNIFVVKA</sequence>
<reference evidence="2" key="1">
    <citation type="journal article" date="2023" name="Mol. Phylogenet. Evol.">
        <title>Genome-scale phylogeny and comparative genomics of the fungal order Sordariales.</title>
        <authorList>
            <person name="Hensen N."/>
            <person name="Bonometti L."/>
            <person name="Westerberg I."/>
            <person name="Brannstrom I.O."/>
            <person name="Guillou S."/>
            <person name="Cros-Aarteil S."/>
            <person name="Calhoun S."/>
            <person name="Haridas S."/>
            <person name="Kuo A."/>
            <person name="Mondo S."/>
            <person name="Pangilinan J."/>
            <person name="Riley R."/>
            <person name="LaButti K."/>
            <person name="Andreopoulos B."/>
            <person name="Lipzen A."/>
            <person name="Chen C."/>
            <person name="Yan M."/>
            <person name="Daum C."/>
            <person name="Ng V."/>
            <person name="Clum A."/>
            <person name="Steindorff A."/>
            <person name="Ohm R.A."/>
            <person name="Martin F."/>
            <person name="Silar P."/>
            <person name="Natvig D.O."/>
            <person name="Lalanne C."/>
            <person name="Gautier V."/>
            <person name="Ament-Velasquez S.L."/>
            <person name="Kruys A."/>
            <person name="Hutchinson M.I."/>
            <person name="Powell A.J."/>
            <person name="Barry K."/>
            <person name="Miller A.N."/>
            <person name="Grigoriev I.V."/>
            <person name="Debuchy R."/>
            <person name="Gladieux P."/>
            <person name="Hiltunen Thoren M."/>
            <person name="Johannesson H."/>
        </authorList>
    </citation>
    <scope>NUCLEOTIDE SEQUENCE</scope>
    <source>
        <strain evidence="2">PSN324</strain>
    </source>
</reference>
<evidence type="ECO:0000313" key="3">
    <source>
        <dbReference type="Proteomes" id="UP001321749"/>
    </source>
</evidence>
<keyword evidence="1" id="KW-0732">Signal</keyword>
<comment type="caution">
    <text evidence="2">The sequence shown here is derived from an EMBL/GenBank/DDBJ whole genome shotgun (WGS) entry which is preliminary data.</text>
</comment>
<feature type="signal peptide" evidence="1">
    <location>
        <begin position="1"/>
        <end position="19"/>
    </location>
</feature>
<reference evidence="2" key="2">
    <citation type="submission" date="2023-06" db="EMBL/GenBank/DDBJ databases">
        <authorList>
            <consortium name="Lawrence Berkeley National Laboratory"/>
            <person name="Mondo S.J."/>
            <person name="Hensen N."/>
            <person name="Bonometti L."/>
            <person name="Westerberg I."/>
            <person name="Brannstrom I.O."/>
            <person name="Guillou S."/>
            <person name="Cros-Aarteil S."/>
            <person name="Calhoun S."/>
            <person name="Haridas S."/>
            <person name="Kuo A."/>
            <person name="Pangilinan J."/>
            <person name="Riley R."/>
            <person name="Labutti K."/>
            <person name="Andreopoulos B."/>
            <person name="Lipzen A."/>
            <person name="Chen C."/>
            <person name="Yanf M."/>
            <person name="Daum C."/>
            <person name="Ng V."/>
            <person name="Clum A."/>
            <person name="Steindorff A."/>
            <person name="Ohm R."/>
            <person name="Martin F."/>
            <person name="Silar P."/>
            <person name="Natvig D."/>
            <person name="Lalanne C."/>
            <person name="Gautier V."/>
            <person name="Ament-Velasquez S.L."/>
            <person name="Kruys A."/>
            <person name="Hutchinson M.I."/>
            <person name="Powell A.J."/>
            <person name="Barry K."/>
            <person name="Miller A.N."/>
            <person name="Grigoriev I.V."/>
            <person name="Debuchy R."/>
            <person name="Gladieux P."/>
            <person name="Thoren M.H."/>
            <person name="Johannesson H."/>
        </authorList>
    </citation>
    <scope>NUCLEOTIDE SEQUENCE</scope>
    <source>
        <strain evidence="2">PSN324</strain>
    </source>
</reference>
<feature type="chain" id="PRO_5043462920" description="Hypersensitive response-inducing protein" evidence="1">
    <location>
        <begin position="20"/>
        <end position="150"/>
    </location>
</feature>
<protein>
    <recommendedName>
        <fullName evidence="4">Hypersensitive response-inducing protein</fullName>
    </recommendedName>
</protein>
<dbReference type="AlphaFoldDB" id="A0AAV9HG32"/>
<keyword evidence="3" id="KW-1185">Reference proteome</keyword>
<dbReference type="EMBL" id="MU865026">
    <property type="protein sequence ID" value="KAK4459851.1"/>
    <property type="molecule type" value="Genomic_DNA"/>
</dbReference>
<accession>A0AAV9HG32</accession>
<evidence type="ECO:0000256" key="1">
    <source>
        <dbReference type="SAM" id="SignalP"/>
    </source>
</evidence>
<proteinExistence type="predicted"/>
<evidence type="ECO:0008006" key="4">
    <source>
        <dbReference type="Google" id="ProtNLM"/>
    </source>
</evidence>
<organism evidence="2 3">
    <name type="scientific">Cladorrhinum samala</name>
    <dbReference type="NCBI Taxonomy" id="585594"/>
    <lineage>
        <taxon>Eukaryota</taxon>
        <taxon>Fungi</taxon>
        <taxon>Dikarya</taxon>
        <taxon>Ascomycota</taxon>
        <taxon>Pezizomycotina</taxon>
        <taxon>Sordariomycetes</taxon>
        <taxon>Sordariomycetidae</taxon>
        <taxon>Sordariales</taxon>
        <taxon>Podosporaceae</taxon>
        <taxon>Cladorrhinum</taxon>
    </lineage>
</organism>
<name>A0AAV9HG32_9PEZI</name>
<evidence type="ECO:0000313" key="2">
    <source>
        <dbReference type="EMBL" id="KAK4459851.1"/>
    </source>
</evidence>
<dbReference type="Proteomes" id="UP001321749">
    <property type="component" value="Unassembled WGS sequence"/>
</dbReference>
<gene>
    <name evidence="2" type="ORF">QBC42DRAFT_340080</name>
</gene>